<evidence type="ECO:0000313" key="1">
    <source>
        <dbReference type="EMBL" id="KAK3377966.1"/>
    </source>
</evidence>
<dbReference type="Proteomes" id="UP001285441">
    <property type="component" value="Unassembled WGS sequence"/>
</dbReference>
<organism evidence="1 2">
    <name type="scientific">Podospora didyma</name>
    <dbReference type="NCBI Taxonomy" id="330526"/>
    <lineage>
        <taxon>Eukaryota</taxon>
        <taxon>Fungi</taxon>
        <taxon>Dikarya</taxon>
        <taxon>Ascomycota</taxon>
        <taxon>Pezizomycotina</taxon>
        <taxon>Sordariomycetes</taxon>
        <taxon>Sordariomycetidae</taxon>
        <taxon>Sordariales</taxon>
        <taxon>Podosporaceae</taxon>
        <taxon>Podospora</taxon>
    </lineage>
</organism>
<comment type="caution">
    <text evidence="1">The sequence shown here is derived from an EMBL/GenBank/DDBJ whole genome shotgun (WGS) entry which is preliminary data.</text>
</comment>
<dbReference type="EMBL" id="JAULSW010000006">
    <property type="protein sequence ID" value="KAK3377966.1"/>
    <property type="molecule type" value="Genomic_DNA"/>
</dbReference>
<gene>
    <name evidence="1" type="ORF">B0H63DRAFT_547606</name>
</gene>
<sequence>MSVLLPVPGSDMSATYDYLTQTLTVEAKGTIQGWFAGAFVKKDIWFGGLRYSIRGFSNGVPPIEVPDFTTIDAKYKDHIHLPLDHFNSKNVTVETGLGTFYVEIVYLMLGVGPVKTHPTNGYKTAAAAATTTEGEEPSAVVATNGTSTIDEPAVTATTTTSSDNADTAVGGKLIKDDSIVTDVLPPIHQNLLAPPSTLQISSPIPVTIALPEIKAYIDISFNPVFFRLLDTRYAAGSIIWTVGWAKLPLGLGENPQPIDVITTVVNQADPKNISTSRNVQSYFINFVVLAGAATEKAE</sequence>
<accession>A0AAE0NBU5</accession>
<proteinExistence type="predicted"/>
<protein>
    <submittedName>
        <fullName evidence="1">Uncharacterized protein</fullName>
    </submittedName>
</protein>
<name>A0AAE0NBU5_9PEZI</name>
<reference evidence="1" key="1">
    <citation type="journal article" date="2023" name="Mol. Phylogenet. Evol.">
        <title>Genome-scale phylogeny and comparative genomics of the fungal order Sordariales.</title>
        <authorList>
            <person name="Hensen N."/>
            <person name="Bonometti L."/>
            <person name="Westerberg I."/>
            <person name="Brannstrom I.O."/>
            <person name="Guillou S."/>
            <person name="Cros-Aarteil S."/>
            <person name="Calhoun S."/>
            <person name="Haridas S."/>
            <person name="Kuo A."/>
            <person name="Mondo S."/>
            <person name="Pangilinan J."/>
            <person name="Riley R."/>
            <person name="LaButti K."/>
            <person name="Andreopoulos B."/>
            <person name="Lipzen A."/>
            <person name="Chen C."/>
            <person name="Yan M."/>
            <person name="Daum C."/>
            <person name="Ng V."/>
            <person name="Clum A."/>
            <person name="Steindorff A."/>
            <person name="Ohm R.A."/>
            <person name="Martin F."/>
            <person name="Silar P."/>
            <person name="Natvig D.O."/>
            <person name="Lalanne C."/>
            <person name="Gautier V."/>
            <person name="Ament-Velasquez S.L."/>
            <person name="Kruys A."/>
            <person name="Hutchinson M.I."/>
            <person name="Powell A.J."/>
            <person name="Barry K."/>
            <person name="Miller A.N."/>
            <person name="Grigoriev I.V."/>
            <person name="Debuchy R."/>
            <person name="Gladieux P."/>
            <person name="Hiltunen Thoren M."/>
            <person name="Johannesson H."/>
        </authorList>
    </citation>
    <scope>NUCLEOTIDE SEQUENCE</scope>
    <source>
        <strain evidence="1">CBS 232.78</strain>
    </source>
</reference>
<dbReference type="AlphaFoldDB" id="A0AAE0NBU5"/>
<keyword evidence="2" id="KW-1185">Reference proteome</keyword>
<reference evidence="1" key="2">
    <citation type="submission" date="2023-06" db="EMBL/GenBank/DDBJ databases">
        <authorList>
            <consortium name="Lawrence Berkeley National Laboratory"/>
            <person name="Haridas S."/>
            <person name="Hensen N."/>
            <person name="Bonometti L."/>
            <person name="Westerberg I."/>
            <person name="Brannstrom I.O."/>
            <person name="Guillou S."/>
            <person name="Cros-Aarteil S."/>
            <person name="Calhoun S."/>
            <person name="Kuo A."/>
            <person name="Mondo S."/>
            <person name="Pangilinan J."/>
            <person name="Riley R."/>
            <person name="LaButti K."/>
            <person name="Andreopoulos B."/>
            <person name="Lipzen A."/>
            <person name="Chen C."/>
            <person name="Yanf M."/>
            <person name="Daum C."/>
            <person name="Ng V."/>
            <person name="Clum A."/>
            <person name="Steindorff A."/>
            <person name="Ohm R."/>
            <person name="Martin F."/>
            <person name="Silar P."/>
            <person name="Natvig D."/>
            <person name="Lalanne C."/>
            <person name="Gautier V."/>
            <person name="Ament-velasquez S.L."/>
            <person name="Kruys A."/>
            <person name="Hutchinson M.I."/>
            <person name="Powell A.J."/>
            <person name="Barry K."/>
            <person name="Miller A.N."/>
            <person name="Grigoriev I.V."/>
            <person name="Debuchy R."/>
            <person name="Gladieux P."/>
            <person name="Thoren M.H."/>
            <person name="Johannesson H."/>
        </authorList>
    </citation>
    <scope>NUCLEOTIDE SEQUENCE</scope>
    <source>
        <strain evidence="1">CBS 232.78</strain>
    </source>
</reference>
<evidence type="ECO:0000313" key="2">
    <source>
        <dbReference type="Proteomes" id="UP001285441"/>
    </source>
</evidence>